<feature type="transmembrane region" description="Helical" evidence="1">
    <location>
        <begin position="87"/>
        <end position="111"/>
    </location>
</feature>
<keyword evidence="1" id="KW-1133">Transmembrane helix</keyword>
<dbReference type="Proteomes" id="UP000681155">
    <property type="component" value="Chromosome"/>
</dbReference>
<evidence type="ECO:0000313" key="2">
    <source>
        <dbReference type="EMBL" id="QVW21929.1"/>
    </source>
</evidence>
<dbReference type="EMBL" id="CP075566">
    <property type="protein sequence ID" value="QVW21929.1"/>
    <property type="molecule type" value="Genomic_DNA"/>
</dbReference>
<gene>
    <name evidence="2" type="ORF">KJF94_18805</name>
</gene>
<dbReference type="RefSeq" id="WP_214377818.1">
    <property type="nucleotide sequence ID" value="NZ_CP075566.1"/>
</dbReference>
<organism evidence="2 3">
    <name type="scientific">Pseudomonas hormoni</name>
    <dbReference type="NCBI Taxonomy" id="3093767"/>
    <lineage>
        <taxon>Bacteria</taxon>
        <taxon>Pseudomonadati</taxon>
        <taxon>Pseudomonadota</taxon>
        <taxon>Gammaproteobacteria</taxon>
        <taxon>Pseudomonadales</taxon>
        <taxon>Pseudomonadaceae</taxon>
        <taxon>Pseudomonas</taxon>
    </lineage>
</organism>
<evidence type="ECO:0000313" key="3">
    <source>
        <dbReference type="Proteomes" id="UP000681155"/>
    </source>
</evidence>
<protein>
    <submittedName>
        <fullName evidence="2">Uncharacterized protein</fullName>
    </submittedName>
</protein>
<name>A0ABX8EQH4_9PSED</name>
<keyword evidence="3" id="KW-1185">Reference proteome</keyword>
<evidence type="ECO:0000256" key="1">
    <source>
        <dbReference type="SAM" id="Phobius"/>
    </source>
</evidence>
<reference evidence="2 3" key="1">
    <citation type="submission" date="2021-05" db="EMBL/GenBank/DDBJ databases">
        <title>Complete genome of the cytokinin-producing biocontrol strain Pseudomonas fluorescens G20-18.</title>
        <authorList>
            <person name="Nielsen T.K."/>
            <person name="Mekureyaw M.F."/>
            <person name="Hansen L.H."/>
            <person name="Nicolaisen M.H."/>
            <person name="Roitsch T.G."/>
            <person name="Hennessy R.C."/>
        </authorList>
    </citation>
    <scope>NUCLEOTIDE SEQUENCE [LARGE SCALE GENOMIC DNA]</scope>
    <source>
        <strain evidence="2 3">G20-18</strain>
    </source>
</reference>
<keyword evidence="1" id="KW-0812">Transmembrane</keyword>
<sequence>MNLWKSGVQLVIKDLLDALGKIKSRHLLIVFAALSISTFAPGGGPIANPFSAISFMLPFLVIAAYVIVISWVLFVHQLNSGLADHDLASWGPVIGGTLLAFCLSVTFWYVSNVPDPINVKLLGTSGFTRMFALYLFAIETININR</sequence>
<feature type="transmembrane region" description="Helical" evidence="1">
    <location>
        <begin position="53"/>
        <end position="75"/>
    </location>
</feature>
<proteinExistence type="predicted"/>
<feature type="transmembrane region" description="Helical" evidence="1">
    <location>
        <begin position="117"/>
        <end position="137"/>
    </location>
</feature>
<accession>A0ABX8EQH4</accession>
<feature type="transmembrane region" description="Helical" evidence="1">
    <location>
        <begin position="27"/>
        <end position="47"/>
    </location>
</feature>
<keyword evidence="1" id="KW-0472">Membrane</keyword>